<dbReference type="EMBL" id="GECZ01012528">
    <property type="protein sequence ID" value="JAS57241.1"/>
    <property type="molecule type" value="Transcribed_RNA"/>
</dbReference>
<keyword evidence="4" id="KW-0505">Motor protein</keyword>
<evidence type="ECO:0000256" key="1">
    <source>
        <dbReference type="ARBA" id="ARBA00022741"/>
    </source>
</evidence>
<comment type="similarity">
    <text evidence="4">Belongs to the TRAFAC class myosin-kinesin ATPase superfamily. Myosin family.</text>
</comment>
<sequence length="148" mass="16944">VITEATLKQEQEEYQREDITWTPVDFFNNSNVCHLIEKNNHGILSILDEESGKLAVSDEVFLSRVTALCGHSHTTPERRNRHTPSADNSLPPNCFRLRHFAGTVTYNVTGFIEKNNDFLPRDISMAMYRCQHPLLKTLFPEGNPKRAC</sequence>
<evidence type="ECO:0000256" key="2">
    <source>
        <dbReference type="ARBA" id="ARBA00022840"/>
    </source>
</evidence>
<dbReference type="GO" id="GO:0005886">
    <property type="term" value="C:plasma membrane"/>
    <property type="evidence" value="ECO:0007669"/>
    <property type="project" value="TreeGrafter"/>
</dbReference>
<dbReference type="PANTHER" id="PTHR13140">
    <property type="entry name" value="MYOSIN"/>
    <property type="match status" value="1"/>
</dbReference>
<keyword evidence="1" id="KW-0547">Nucleotide-binding</keyword>
<dbReference type="GO" id="GO:0051015">
    <property type="term" value="F:actin filament binding"/>
    <property type="evidence" value="ECO:0007669"/>
    <property type="project" value="TreeGrafter"/>
</dbReference>
<feature type="non-terminal residue" evidence="6">
    <location>
        <position position="1"/>
    </location>
</feature>
<evidence type="ECO:0000256" key="4">
    <source>
        <dbReference type="PROSITE-ProRule" id="PRU00782"/>
    </source>
</evidence>
<dbReference type="AlphaFoldDB" id="A0A1B6G4D1"/>
<evidence type="ECO:0000313" key="6">
    <source>
        <dbReference type="EMBL" id="JAS57241.1"/>
    </source>
</evidence>
<keyword evidence="2" id="KW-0067">ATP-binding</keyword>
<evidence type="ECO:0000259" key="5">
    <source>
        <dbReference type="PROSITE" id="PS51456"/>
    </source>
</evidence>
<name>A0A1B6G4D1_9HEMI</name>
<dbReference type="PROSITE" id="PS51456">
    <property type="entry name" value="MYOSIN_MOTOR"/>
    <property type="match status" value="1"/>
</dbReference>
<comment type="caution">
    <text evidence="4">Lacks conserved residue(s) required for the propagation of feature annotation.</text>
</comment>
<proteinExistence type="inferred from homology"/>
<dbReference type="GO" id="GO:0006897">
    <property type="term" value="P:endocytosis"/>
    <property type="evidence" value="ECO:0007669"/>
    <property type="project" value="TreeGrafter"/>
</dbReference>
<keyword evidence="4" id="KW-0518">Myosin</keyword>
<dbReference type="InterPro" id="IPR027417">
    <property type="entry name" value="P-loop_NTPase"/>
</dbReference>
<dbReference type="GO" id="GO:0016459">
    <property type="term" value="C:myosin complex"/>
    <property type="evidence" value="ECO:0007669"/>
    <property type="project" value="UniProtKB-KW"/>
</dbReference>
<feature type="non-terminal residue" evidence="6">
    <location>
        <position position="148"/>
    </location>
</feature>
<gene>
    <name evidence="6" type="ORF">g.50510</name>
</gene>
<dbReference type="GO" id="GO:0000146">
    <property type="term" value="F:microfilament motor activity"/>
    <property type="evidence" value="ECO:0007669"/>
    <property type="project" value="TreeGrafter"/>
</dbReference>
<accession>A0A1B6G4D1</accession>
<dbReference type="GO" id="GO:0007015">
    <property type="term" value="P:actin filament organization"/>
    <property type="evidence" value="ECO:0007669"/>
    <property type="project" value="TreeGrafter"/>
</dbReference>
<dbReference type="Gene3D" id="1.20.58.530">
    <property type="match status" value="1"/>
</dbReference>
<dbReference type="PANTHER" id="PTHR13140:SF802">
    <property type="entry name" value="UNCONVENTIONAL MYOSIN-IB ISOFORM X1"/>
    <property type="match status" value="1"/>
</dbReference>
<organism evidence="6">
    <name type="scientific">Cuerna arida</name>
    <dbReference type="NCBI Taxonomy" id="1464854"/>
    <lineage>
        <taxon>Eukaryota</taxon>
        <taxon>Metazoa</taxon>
        <taxon>Ecdysozoa</taxon>
        <taxon>Arthropoda</taxon>
        <taxon>Hexapoda</taxon>
        <taxon>Insecta</taxon>
        <taxon>Pterygota</taxon>
        <taxon>Neoptera</taxon>
        <taxon>Paraneoptera</taxon>
        <taxon>Hemiptera</taxon>
        <taxon>Auchenorrhyncha</taxon>
        <taxon>Membracoidea</taxon>
        <taxon>Cicadellidae</taxon>
        <taxon>Cicadellinae</taxon>
        <taxon>Proconiini</taxon>
        <taxon>Cuerna</taxon>
    </lineage>
</organism>
<dbReference type="GO" id="GO:0030048">
    <property type="term" value="P:actin filament-based movement"/>
    <property type="evidence" value="ECO:0007669"/>
    <property type="project" value="TreeGrafter"/>
</dbReference>
<dbReference type="GO" id="GO:0005524">
    <property type="term" value="F:ATP binding"/>
    <property type="evidence" value="ECO:0007669"/>
    <property type="project" value="UniProtKB-KW"/>
</dbReference>
<protein>
    <recommendedName>
        <fullName evidence="5">Myosin motor domain-containing protein</fullName>
    </recommendedName>
</protein>
<dbReference type="GO" id="GO:0005737">
    <property type="term" value="C:cytoplasm"/>
    <property type="evidence" value="ECO:0007669"/>
    <property type="project" value="TreeGrafter"/>
</dbReference>
<dbReference type="InterPro" id="IPR001609">
    <property type="entry name" value="Myosin_head_motor_dom-like"/>
</dbReference>
<dbReference type="GO" id="GO:0005902">
    <property type="term" value="C:microvillus"/>
    <property type="evidence" value="ECO:0007669"/>
    <property type="project" value="TreeGrafter"/>
</dbReference>
<evidence type="ECO:0000256" key="3">
    <source>
        <dbReference type="ARBA" id="ARBA00023203"/>
    </source>
</evidence>
<feature type="domain" description="Myosin motor" evidence="5">
    <location>
        <begin position="1"/>
        <end position="148"/>
    </location>
</feature>
<keyword evidence="3 4" id="KW-0009">Actin-binding</keyword>
<dbReference type="SUPFAM" id="SSF52540">
    <property type="entry name" value="P-loop containing nucleoside triphosphate hydrolases"/>
    <property type="match status" value="1"/>
</dbReference>
<dbReference type="Pfam" id="PF00063">
    <property type="entry name" value="Myosin_head"/>
    <property type="match status" value="1"/>
</dbReference>
<reference evidence="6" key="1">
    <citation type="submission" date="2015-11" db="EMBL/GenBank/DDBJ databases">
        <title>De novo transcriptome assembly of four potential Pierce s Disease insect vectors from Arizona vineyards.</title>
        <authorList>
            <person name="Tassone E.E."/>
        </authorList>
    </citation>
    <scope>NUCLEOTIDE SEQUENCE</scope>
</reference>